<dbReference type="PANTHER" id="PTHR33451:SF5">
    <property type="entry name" value="NA+_H+ ANTIPORTER"/>
    <property type="match status" value="1"/>
</dbReference>
<dbReference type="InterPro" id="IPR018461">
    <property type="entry name" value="Na/H_Antiport_NhaC-like_C"/>
</dbReference>
<feature type="transmembrane region" description="Helical" evidence="9">
    <location>
        <begin position="204"/>
        <end position="221"/>
    </location>
</feature>
<dbReference type="PANTHER" id="PTHR33451">
    <property type="entry name" value="MALATE-2H(+)/NA(+)-LACTATE ANTIPORTER"/>
    <property type="match status" value="1"/>
</dbReference>
<feature type="transmembrane region" description="Helical" evidence="9">
    <location>
        <begin position="40"/>
        <end position="61"/>
    </location>
</feature>
<dbReference type="OrthoDB" id="9790605at2"/>
<evidence type="ECO:0000259" key="10">
    <source>
        <dbReference type="Pfam" id="PF03553"/>
    </source>
</evidence>
<gene>
    <name evidence="11" type="ORF">GCM10011369_14520</name>
</gene>
<comment type="similarity">
    <text evidence="8">Belongs to the NhaC Na(+)/H(+) (TC 2.A.35) antiporter family.</text>
</comment>
<keyword evidence="2" id="KW-0813">Transport</keyword>
<proteinExistence type="inferred from homology"/>
<feature type="transmembrane region" description="Helical" evidence="9">
    <location>
        <begin position="420"/>
        <end position="437"/>
    </location>
</feature>
<keyword evidence="3" id="KW-0050">Antiport</keyword>
<evidence type="ECO:0000256" key="5">
    <source>
        <dbReference type="ARBA" id="ARBA00022692"/>
    </source>
</evidence>
<evidence type="ECO:0000313" key="12">
    <source>
        <dbReference type="Proteomes" id="UP000619743"/>
    </source>
</evidence>
<keyword evidence="12" id="KW-1185">Reference proteome</keyword>
<dbReference type="AlphaFoldDB" id="A0A8J2U450"/>
<feature type="transmembrane region" description="Helical" evidence="9">
    <location>
        <begin position="241"/>
        <end position="270"/>
    </location>
</feature>
<name>A0A8J2U450_9GAMM</name>
<dbReference type="InterPro" id="IPR052180">
    <property type="entry name" value="NhaC_Na-H+_Antiporter"/>
</dbReference>
<keyword evidence="5 9" id="KW-0812">Transmembrane</keyword>
<evidence type="ECO:0000256" key="9">
    <source>
        <dbReference type="SAM" id="Phobius"/>
    </source>
</evidence>
<keyword evidence="4" id="KW-1003">Cell membrane</keyword>
<evidence type="ECO:0000256" key="7">
    <source>
        <dbReference type="ARBA" id="ARBA00023136"/>
    </source>
</evidence>
<evidence type="ECO:0000256" key="6">
    <source>
        <dbReference type="ARBA" id="ARBA00022989"/>
    </source>
</evidence>
<protein>
    <submittedName>
        <fullName evidence="11">Sodium:proton antiporter</fullName>
    </submittedName>
</protein>
<organism evidence="11 12">
    <name type="scientific">Neiella marina</name>
    <dbReference type="NCBI Taxonomy" id="508461"/>
    <lineage>
        <taxon>Bacteria</taxon>
        <taxon>Pseudomonadati</taxon>
        <taxon>Pseudomonadota</taxon>
        <taxon>Gammaproteobacteria</taxon>
        <taxon>Alteromonadales</taxon>
        <taxon>Echinimonadaceae</taxon>
        <taxon>Neiella</taxon>
    </lineage>
</organism>
<comment type="subcellular location">
    <subcellularLocation>
        <location evidence="1">Cell membrane</location>
        <topology evidence="1">Multi-pass membrane protein</topology>
    </subcellularLocation>
</comment>
<dbReference type="GO" id="GO:0005886">
    <property type="term" value="C:plasma membrane"/>
    <property type="evidence" value="ECO:0007669"/>
    <property type="project" value="UniProtKB-SubCell"/>
</dbReference>
<evidence type="ECO:0000256" key="4">
    <source>
        <dbReference type="ARBA" id="ARBA00022475"/>
    </source>
</evidence>
<evidence type="ECO:0000256" key="2">
    <source>
        <dbReference type="ARBA" id="ARBA00022448"/>
    </source>
</evidence>
<feature type="transmembrane region" description="Helical" evidence="9">
    <location>
        <begin position="12"/>
        <end position="34"/>
    </location>
</feature>
<evidence type="ECO:0000256" key="3">
    <source>
        <dbReference type="ARBA" id="ARBA00022449"/>
    </source>
</evidence>
<feature type="transmembrane region" description="Helical" evidence="9">
    <location>
        <begin position="382"/>
        <end position="400"/>
    </location>
</feature>
<keyword evidence="7 9" id="KW-0472">Membrane</keyword>
<feature type="transmembrane region" description="Helical" evidence="9">
    <location>
        <begin position="121"/>
        <end position="147"/>
    </location>
</feature>
<evidence type="ECO:0000256" key="8">
    <source>
        <dbReference type="ARBA" id="ARBA00038435"/>
    </source>
</evidence>
<feature type="transmembrane region" description="Helical" evidence="9">
    <location>
        <begin position="82"/>
        <end position="101"/>
    </location>
</feature>
<feature type="domain" description="Na+/H+ antiporter NhaC-like C-terminal" evidence="10">
    <location>
        <begin position="66"/>
        <end position="211"/>
    </location>
</feature>
<reference evidence="12" key="1">
    <citation type="journal article" date="2019" name="Int. J. Syst. Evol. Microbiol.">
        <title>The Global Catalogue of Microorganisms (GCM) 10K type strain sequencing project: providing services to taxonomists for standard genome sequencing and annotation.</title>
        <authorList>
            <consortium name="The Broad Institute Genomics Platform"/>
            <consortium name="The Broad Institute Genome Sequencing Center for Infectious Disease"/>
            <person name="Wu L."/>
            <person name="Ma J."/>
        </authorList>
    </citation>
    <scope>NUCLEOTIDE SEQUENCE [LARGE SCALE GENOMIC DNA]</scope>
    <source>
        <strain evidence="12">CGMCC 1.10130</strain>
    </source>
</reference>
<comment type="caution">
    <text evidence="11">The sequence shown here is derived from an EMBL/GenBank/DDBJ whole genome shotgun (WGS) entry which is preliminary data.</text>
</comment>
<accession>A0A8J2U450</accession>
<evidence type="ECO:0000313" key="11">
    <source>
        <dbReference type="EMBL" id="GGA73819.1"/>
    </source>
</evidence>
<evidence type="ECO:0000256" key="1">
    <source>
        <dbReference type="ARBA" id="ARBA00004651"/>
    </source>
</evidence>
<dbReference type="Proteomes" id="UP000619743">
    <property type="component" value="Unassembled WGS sequence"/>
</dbReference>
<dbReference type="RefSeq" id="WP_087505198.1">
    <property type="nucleotide sequence ID" value="NZ_BMDX01000005.1"/>
</dbReference>
<sequence>MTETDLKSPKPNGLALLPFAVFLLLFVGTGIILTQQQTAYAFYQLPAPVAILPAIMLALWLSKQPLNNSLNTFMAGAGQNTIITMCLIYLLAGAFSSVAQATGGVEATVNLGLSLLPEPFILPGIFIISGFVATAMGTSMGTIAAIAPVALGISESADINPALMAGTVLSGAMFGDNLSVISDTTIASARTQGSSMRDKFRENLHIAVPAALLALILFYLLQPDTSPAPVNPVDWLLVLPYLTILVLAVAGLNVFVVLTIGIVLAGVIGLMQADYAVLQFTKDIYQGFTKMQEIFVLSMLIGGLSQLIKHQGGLAYITALCQRLINKIGRQQQGQRATESALAGMVAVTNCCTANNTVSIIVCGDVARNLSQQQHIAPKRSASLLDIFSCISQGLIPWGAQALLLGSSFGLAPMTVVANSYYVMLLAVTSVISIVVGRKA</sequence>
<keyword evidence="6 9" id="KW-1133">Transmembrane helix</keyword>
<dbReference type="Pfam" id="PF03553">
    <property type="entry name" value="Na_H_antiporter"/>
    <property type="match status" value="1"/>
</dbReference>
<dbReference type="EMBL" id="BMDX01000005">
    <property type="protein sequence ID" value="GGA73819.1"/>
    <property type="molecule type" value="Genomic_DNA"/>
</dbReference>
<dbReference type="GO" id="GO:0015297">
    <property type="term" value="F:antiporter activity"/>
    <property type="evidence" value="ECO:0007669"/>
    <property type="project" value="UniProtKB-KW"/>
</dbReference>